<dbReference type="OrthoDB" id="28127at2759"/>
<comment type="caution">
    <text evidence="1">The sequence shown here is derived from an EMBL/GenBank/DDBJ whole genome shotgun (WGS) entry which is preliminary data.</text>
</comment>
<dbReference type="GO" id="GO:0006974">
    <property type="term" value="P:DNA damage response"/>
    <property type="evidence" value="ECO:0007669"/>
    <property type="project" value="InterPro"/>
</dbReference>
<dbReference type="GO" id="GO:0006631">
    <property type="term" value="P:fatty acid metabolic process"/>
    <property type="evidence" value="ECO:0007669"/>
    <property type="project" value="TreeGrafter"/>
</dbReference>
<accession>A0A397TI49</accession>
<dbReference type="SUPFAM" id="SSF51197">
    <property type="entry name" value="Clavaminate synthase-like"/>
    <property type="match status" value="1"/>
</dbReference>
<dbReference type="STRING" id="658196.A0A397TI49"/>
<evidence type="ECO:0000313" key="2">
    <source>
        <dbReference type="Proteomes" id="UP000265703"/>
    </source>
</evidence>
<dbReference type="AlphaFoldDB" id="A0A397TI49"/>
<gene>
    <name evidence="1" type="ORF">C1645_720446</name>
</gene>
<evidence type="ECO:0000313" key="1">
    <source>
        <dbReference type="EMBL" id="RIA96596.1"/>
    </source>
</evidence>
<dbReference type="PANTHER" id="PTHR21052:SF0">
    <property type="entry name" value="ALPHA-KETOGLUTARATE-DEPENDENT DIOXYGENASE ALKB HOMOLOG 7, MITOCHONDRIAL"/>
    <property type="match status" value="1"/>
</dbReference>
<proteinExistence type="predicted"/>
<dbReference type="EMBL" id="QKYT01000043">
    <property type="protein sequence ID" value="RIA96596.1"/>
    <property type="molecule type" value="Genomic_DNA"/>
</dbReference>
<name>A0A397TI49_9GLOM</name>
<dbReference type="InterPro" id="IPR032870">
    <property type="entry name" value="ALKBH7-like"/>
</dbReference>
<keyword evidence="2" id="KW-1185">Reference proteome</keyword>
<dbReference type="GO" id="GO:0005759">
    <property type="term" value="C:mitochondrial matrix"/>
    <property type="evidence" value="ECO:0007669"/>
    <property type="project" value="TreeGrafter"/>
</dbReference>
<dbReference type="Proteomes" id="UP000265703">
    <property type="component" value="Unassembled WGS sequence"/>
</dbReference>
<dbReference type="PANTHER" id="PTHR21052">
    <property type="entry name" value="SPERMATOGENESIS ASSOCIATED 11-RELATED"/>
    <property type="match status" value="1"/>
</dbReference>
<reference evidence="1 2" key="1">
    <citation type="submission" date="2018-06" db="EMBL/GenBank/DDBJ databases">
        <title>Comparative genomics reveals the genomic features of Rhizophagus irregularis, R. cerebriforme, R. diaphanum and Gigaspora rosea, and their symbiotic lifestyle signature.</title>
        <authorList>
            <person name="Morin E."/>
            <person name="San Clemente H."/>
            <person name="Chen E.C.H."/>
            <person name="De La Providencia I."/>
            <person name="Hainaut M."/>
            <person name="Kuo A."/>
            <person name="Kohler A."/>
            <person name="Murat C."/>
            <person name="Tang N."/>
            <person name="Roy S."/>
            <person name="Loubradou J."/>
            <person name="Henrissat B."/>
            <person name="Grigoriev I.V."/>
            <person name="Corradi N."/>
            <person name="Roux C."/>
            <person name="Martin F.M."/>
        </authorList>
    </citation>
    <scope>NUCLEOTIDE SEQUENCE [LARGE SCALE GENOMIC DNA]</scope>
    <source>
        <strain evidence="1 2">DAOM 227022</strain>
    </source>
</reference>
<dbReference type="InterPro" id="IPR037151">
    <property type="entry name" value="AlkB-like_sf"/>
</dbReference>
<sequence>MKSILNHFRSTFFINRNSIFQSLIFRHNFSLSTSPSQYFDLTHIQSISSNVIPKFSISDFILFPNHFTLQEQTFLTTHSLKKLKRVFGKKTIYQPSHFDHVIYNYRECQVTNWTSGDNEIEQEINNLLVNKVYNLFTKTNWLPIHILELAESIGGIKPHVDNTEYSGNIVVGICLISPTVMILRHINNPECKFSVLLEPGCLYIQRDTIRYNFTHEIPIDSEQHKFKDNLIPKGHRISLIFRVWVNGLYSKDLLFL</sequence>
<dbReference type="Gene3D" id="2.60.120.590">
    <property type="entry name" value="Alpha-ketoglutarate-dependent dioxygenase AlkB-like"/>
    <property type="match status" value="1"/>
</dbReference>
<organism evidence="1 2">
    <name type="scientific">Glomus cerebriforme</name>
    <dbReference type="NCBI Taxonomy" id="658196"/>
    <lineage>
        <taxon>Eukaryota</taxon>
        <taxon>Fungi</taxon>
        <taxon>Fungi incertae sedis</taxon>
        <taxon>Mucoromycota</taxon>
        <taxon>Glomeromycotina</taxon>
        <taxon>Glomeromycetes</taxon>
        <taxon>Glomerales</taxon>
        <taxon>Glomeraceae</taxon>
        <taxon>Glomus</taxon>
    </lineage>
</organism>
<protein>
    <recommendedName>
        <fullName evidence="3">Fe2OG dioxygenase domain-containing protein</fullName>
    </recommendedName>
</protein>
<evidence type="ECO:0008006" key="3">
    <source>
        <dbReference type="Google" id="ProtNLM"/>
    </source>
</evidence>